<accession>A0AAW2TQ01</accession>
<dbReference type="EMBL" id="JACGWN010000014">
    <property type="protein sequence ID" value="KAL0405646.1"/>
    <property type="molecule type" value="Genomic_DNA"/>
</dbReference>
<dbReference type="Pfam" id="PF03732">
    <property type="entry name" value="Retrotrans_gag"/>
    <property type="match status" value="1"/>
</dbReference>
<feature type="region of interest" description="Disordered" evidence="1">
    <location>
        <begin position="184"/>
        <end position="224"/>
    </location>
</feature>
<reference evidence="3" key="1">
    <citation type="submission" date="2020-06" db="EMBL/GenBank/DDBJ databases">
        <authorList>
            <person name="Li T."/>
            <person name="Hu X."/>
            <person name="Zhang T."/>
            <person name="Song X."/>
            <person name="Zhang H."/>
            <person name="Dai N."/>
            <person name="Sheng W."/>
            <person name="Hou X."/>
            <person name="Wei L."/>
        </authorList>
    </citation>
    <scope>NUCLEOTIDE SEQUENCE</scope>
    <source>
        <strain evidence="3">KEN1</strain>
        <tissue evidence="3">Leaf</tissue>
    </source>
</reference>
<evidence type="ECO:0000313" key="3">
    <source>
        <dbReference type="EMBL" id="KAL0405646.1"/>
    </source>
</evidence>
<evidence type="ECO:0000256" key="1">
    <source>
        <dbReference type="SAM" id="MobiDB-lite"/>
    </source>
</evidence>
<dbReference type="InterPro" id="IPR005162">
    <property type="entry name" value="Retrotrans_gag_dom"/>
</dbReference>
<name>A0AAW2TQ01_9LAMI</name>
<protein>
    <recommendedName>
        <fullName evidence="2">Retrotransposon gag domain-containing protein</fullName>
    </recommendedName>
</protein>
<sequence length="224" mass="25030">MQGDALSWYKWMFHNHQLTSWDAFTHALELRFGPSTYDNHQAALFKLHQCGSVADFQAEFEKICNRVLGLTSEAIRNCFVSGLRPKIQRKLVILQPSSISQAIGLAKLLESKAADVRPLRAVPSPASSRAPALFLAPPPPRLRSLSAPYHLWKCRRIWPKDFVSTVITNSDTVMCAKPKSSFCDSEPLEPPDDLPSSTDPQLHLSPPLAHLLPPPDFSPDNLHF</sequence>
<comment type="caution">
    <text evidence="3">The sequence shown here is derived from an EMBL/GenBank/DDBJ whole genome shotgun (WGS) entry which is preliminary data.</text>
</comment>
<dbReference type="AlphaFoldDB" id="A0AAW2TQ01"/>
<reference evidence="3" key="2">
    <citation type="journal article" date="2024" name="Plant">
        <title>Genomic evolution and insights into agronomic trait innovations of Sesamum species.</title>
        <authorList>
            <person name="Miao H."/>
            <person name="Wang L."/>
            <person name="Qu L."/>
            <person name="Liu H."/>
            <person name="Sun Y."/>
            <person name="Le M."/>
            <person name="Wang Q."/>
            <person name="Wei S."/>
            <person name="Zheng Y."/>
            <person name="Lin W."/>
            <person name="Duan Y."/>
            <person name="Cao H."/>
            <person name="Xiong S."/>
            <person name="Wang X."/>
            <person name="Wei L."/>
            <person name="Li C."/>
            <person name="Ma Q."/>
            <person name="Ju M."/>
            <person name="Zhao R."/>
            <person name="Li G."/>
            <person name="Mu C."/>
            <person name="Tian Q."/>
            <person name="Mei H."/>
            <person name="Zhang T."/>
            <person name="Gao T."/>
            <person name="Zhang H."/>
        </authorList>
    </citation>
    <scope>NUCLEOTIDE SEQUENCE</scope>
    <source>
        <strain evidence="3">KEN1</strain>
    </source>
</reference>
<organism evidence="3">
    <name type="scientific">Sesamum latifolium</name>
    <dbReference type="NCBI Taxonomy" id="2727402"/>
    <lineage>
        <taxon>Eukaryota</taxon>
        <taxon>Viridiplantae</taxon>
        <taxon>Streptophyta</taxon>
        <taxon>Embryophyta</taxon>
        <taxon>Tracheophyta</taxon>
        <taxon>Spermatophyta</taxon>
        <taxon>Magnoliopsida</taxon>
        <taxon>eudicotyledons</taxon>
        <taxon>Gunneridae</taxon>
        <taxon>Pentapetalae</taxon>
        <taxon>asterids</taxon>
        <taxon>lamiids</taxon>
        <taxon>Lamiales</taxon>
        <taxon>Pedaliaceae</taxon>
        <taxon>Sesamum</taxon>
    </lineage>
</organism>
<feature type="domain" description="Retrotransposon gag" evidence="2">
    <location>
        <begin position="2"/>
        <end position="85"/>
    </location>
</feature>
<evidence type="ECO:0000259" key="2">
    <source>
        <dbReference type="Pfam" id="PF03732"/>
    </source>
</evidence>
<gene>
    <name evidence="3" type="ORF">Slati_3878500</name>
</gene>
<feature type="compositionally biased region" description="Low complexity" evidence="1">
    <location>
        <begin position="194"/>
        <end position="211"/>
    </location>
</feature>
<proteinExistence type="predicted"/>